<proteinExistence type="predicted"/>
<dbReference type="Pfam" id="PF01738">
    <property type="entry name" value="DLH"/>
    <property type="match status" value="1"/>
</dbReference>
<reference evidence="2" key="2">
    <citation type="submission" date="2010-11" db="EMBL/GenBank/DDBJ databases">
        <authorList>
            <consortium name="The Broad Institute Genome Sequencing Platform"/>
            <person name="Earl A."/>
            <person name="Ward D."/>
            <person name="Feldgarden M."/>
            <person name="Gevers D."/>
            <person name="Butler R."/>
            <person name="Young S.K."/>
            <person name="Zeng Q."/>
            <person name="Gargeya S."/>
            <person name="Fitzgerald M."/>
            <person name="Haas B."/>
            <person name="Abouelleil A."/>
            <person name="Alvarado L."/>
            <person name="Arachchi H.M."/>
            <person name="Berlin A."/>
            <person name="Brown A."/>
            <person name="Chapman S.B."/>
            <person name="Chen Z."/>
            <person name="Dunbar C."/>
            <person name="Freedman E."/>
            <person name="Gearin G."/>
            <person name="Gellesch M."/>
            <person name="Goldberg J."/>
            <person name="Griggs A."/>
            <person name="Gujja S."/>
            <person name="Heilman E."/>
            <person name="Heiman D."/>
            <person name="Howarth C."/>
            <person name="Larson L."/>
            <person name="Lui A."/>
            <person name="MacDonald P.J.P."/>
            <person name="Mehta T."/>
            <person name="Montmayeur A."/>
            <person name="Murphy C."/>
            <person name="Neiman D."/>
            <person name="Pearson M."/>
            <person name="Priest M."/>
            <person name="Roberts A."/>
            <person name="Saif S."/>
            <person name="Shea T."/>
            <person name="Shenoy N."/>
            <person name="Sisk P."/>
            <person name="Stolte C."/>
            <person name="Sykes S."/>
            <person name="White J."/>
            <person name="Yandava C."/>
            <person name="Wortman J."/>
            <person name="Nusbaum C."/>
            <person name="Birren B."/>
        </authorList>
    </citation>
    <scope>NUCLEOTIDE SEQUENCE</scope>
    <source>
        <strain evidence="2">P1A1 Lamole</strain>
    </source>
</reference>
<accession>U5H5E4</accession>
<dbReference type="FunCoup" id="U5H5E4">
    <property type="interactions" value="22"/>
</dbReference>
<protein>
    <recommendedName>
        <fullName evidence="1">Dienelactone hydrolase domain-containing protein</fullName>
    </recommendedName>
</protein>
<evidence type="ECO:0000313" key="4">
    <source>
        <dbReference type="Proteomes" id="UP000017200"/>
    </source>
</evidence>
<dbReference type="Gene3D" id="3.40.50.1820">
    <property type="entry name" value="alpha/beta hydrolase"/>
    <property type="match status" value="1"/>
</dbReference>
<dbReference type="HOGENOM" id="CLU_054590_2_2_1"/>
<evidence type="ECO:0000313" key="3">
    <source>
        <dbReference type="EnsemblFungi" id="MVLG_02518T0"/>
    </source>
</evidence>
<dbReference type="EnsemblFungi" id="MVLG_02518T0">
    <property type="protein sequence ID" value="MVLG_02518T0"/>
    <property type="gene ID" value="MVLG_02518"/>
</dbReference>
<sequence length="251" mass="27712">MPDHCEDCLRGALHSGTPKGSMTTIDGVDTYVTLPAAGKYDETLAVLFLGDIYGIYPNAQLLCDSFADNGYATYFPDYLDKDPVPIEEMNAGRFDLGAWSKNHTEAHTRPTLDKVIAALKKQGVTKFACTSYCFGGKYAVALAVDNVVTCAVAAHPSGIRVPEDLDLLREKSKAPLLINACETDRTWPRDQQDKAEEMMGGGRYAPGWKQNYYPGCTHGFAVRGDITDQRIKFGKENSFKQTVAWFNKYAK</sequence>
<dbReference type="InterPro" id="IPR002925">
    <property type="entry name" value="Dienelactn_hydro"/>
</dbReference>
<feature type="domain" description="Dienelactone hydrolase" evidence="1">
    <location>
        <begin position="29"/>
        <end position="249"/>
    </location>
</feature>
<dbReference type="InterPro" id="IPR029058">
    <property type="entry name" value="AB_hydrolase_fold"/>
</dbReference>
<dbReference type="AlphaFoldDB" id="U5H5E4"/>
<organism evidence="2">
    <name type="scientific">Microbotryum lychnidis-dioicae (strain p1A1 Lamole / MvSl-1064)</name>
    <name type="common">Anther smut fungus</name>
    <dbReference type="NCBI Taxonomy" id="683840"/>
    <lineage>
        <taxon>Eukaryota</taxon>
        <taxon>Fungi</taxon>
        <taxon>Dikarya</taxon>
        <taxon>Basidiomycota</taxon>
        <taxon>Pucciniomycotina</taxon>
        <taxon>Microbotryomycetes</taxon>
        <taxon>Microbotryales</taxon>
        <taxon>Microbotryaceae</taxon>
        <taxon>Microbotryum</taxon>
    </lineage>
</organism>
<dbReference type="Proteomes" id="UP000017200">
    <property type="component" value="Unassembled WGS sequence"/>
</dbReference>
<dbReference type="EMBL" id="GL541661">
    <property type="protein sequence ID" value="KDE07299.1"/>
    <property type="molecule type" value="Genomic_DNA"/>
</dbReference>
<name>U5H5E4_USTV1</name>
<dbReference type="OrthoDB" id="17560at2759"/>
<dbReference type="GO" id="GO:0016787">
    <property type="term" value="F:hydrolase activity"/>
    <property type="evidence" value="ECO:0007669"/>
    <property type="project" value="InterPro"/>
</dbReference>
<reference evidence="3" key="4">
    <citation type="submission" date="2015-06" db="UniProtKB">
        <authorList>
            <consortium name="EnsemblFungi"/>
        </authorList>
    </citation>
    <scope>IDENTIFICATION</scope>
</reference>
<dbReference type="STRING" id="683840.U5H5E4"/>
<reference evidence="4" key="1">
    <citation type="submission" date="2010-11" db="EMBL/GenBank/DDBJ databases">
        <title>The genome sequence of Microbotryum violaceum strain p1A1 Lamole.</title>
        <authorList>
            <person name="Cuomo C."/>
            <person name="Perlin M."/>
            <person name="Young S.K."/>
            <person name="Zeng Q."/>
            <person name="Gargeya S."/>
            <person name="Alvarado L."/>
            <person name="Berlin A."/>
            <person name="Chapman S.B."/>
            <person name="Chen Z."/>
            <person name="Freedman E."/>
            <person name="Gellesch M."/>
            <person name="Goldberg J."/>
            <person name="Griggs A."/>
            <person name="Gujja S."/>
            <person name="Heilman E."/>
            <person name="Heiman D."/>
            <person name="Howarth C."/>
            <person name="Mehta T."/>
            <person name="Neiman D."/>
            <person name="Pearson M."/>
            <person name="Roberts A."/>
            <person name="Saif S."/>
            <person name="Shea T."/>
            <person name="Shenoy N."/>
            <person name="Sisk P."/>
            <person name="Stolte C."/>
            <person name="Sykes S."/>
            <person name="White J."/>
            <person name="Yandava C."/>
            <person name="Haas B."/>
            <person name="Nusbaum C."/>
            <person name="Birren B."/>
        </authorList>
    </citation>
    <scope>NUCLEOTIDE SEQUENCE [LARGE SCALE GENOMIC DNA]</scope>
    <source>
        <strain evidence="4">p1A1 Lamole</strain>
    </source>
</reference>
<reference evidence="2 4" key="3">
    <citation type="journal article" date="2015" name="BMC Genomics">
        <title>Sex and parasites: genomic and transcriptomic analysis of Microbotryum lychnidis-dioicae, the biotrophic and plant-castrating anther smut fungus.</title>
        <authorList>
            <person name="Perlin M.H."/>
            <person name="Amselem J."/>
            <person name="Fontanillas E."/>
            <person name="Toh S.S."/>
            <person name="Chen Z."/>
            <person name="Goldberg J."/>
            <person name="Duplessis S."/>
            <person name="Henrissat B."/>
            <person name="Young S."/>
            <person name="Zeng Q."/>
            <person name="Aguileta G."/>
            <person name="Petit E."/>
            <person name="Badouin H."/>
            <person name="Andrews J."/>
            <person name="Razeeq D."/>
            <person name="Gabaldon T."/>
            <person name="Quesneville H."/>
            <person name="Giraud T."/>
            <person name="Hood M.E."/>
            <person name="Schultz D.J."/>
            <person name="Cuomo C.A."/>
        </authorList>
    </citation>
    <scope>NUCLEOTIDE SEQUENCE [LARGE SCALE GENOMIC DNA]</scope>
    <source>
        <strain evidence="2">P1A1 Lamole</strain>
        <strain evidence="4">p1A1 Lamole</strain>
    </source>
</reference>
<dbReference type="PANTHER" id="PTHR17630">
    <property type="entry name" value="DIENELACTONE HYDROLASE"/>
    <property type="match status" value="1"/>
</dbReference>
<evidence type="ECO:0000313" key="2">
    <source>
        <dbReference type="EMBL" id="KDE07299.1"/>
    </source>
</evidence>
<dbReference type="SUPFAM" id="SSF53474">
    <property type="entry name" value="alpha/beta-Hydrolases"/>
    <property type="match status" value="1"/>
</dbReference>
<dbReference type="OMA" id="SLCKHCI"/>
<evidence type="ECO:0000259" key="1">
    <source>
        <dbReference type="Pfam" id="PF01738"/>
    </source>
</evidence>
<dbReference type="EMBL" id="AEIJ01000243">
    <property type="status" value="NOT_ANNOTATED_CDS"/>
    <property type="molecule type" value="Genomic_DNA"/>
</dbReference>
<gene>
    <name evidence="2" type="ORF">MVLG_02518</name>
</gene>
<dbReference type="EnsemblFungi" id="MVLG_02518T1">
    <property type="protein sequence ID" value="MVLG_02518T1"/>
    <property type="gene ID" value="MVLG_02518"/>
</dbReference>
<dbReference type="InParanoid" id="U5H5E4"/>
<keyword evidence="4" id="KW-1185">Reference proteome</keyword>
<dbReference type="PANTHER" id="PTHR17630:SF44">
    <property type="entry name" value="PROTEIN AIM2"/>
    <property type="match status" value="1"/>
</dbReference>
<dbReference type="EMBL" id="GL541661">
    <property type="protein sequence ID" value="KDE07298.1"/>
    <property type="molecule type" value="Genomic_DNA"/>
</dbReference>